<feature type="domain" description="Amidohydrolase-related" evidence="2">
    <location>
        <begin position="7"/>
        <end position="282"/>
    </location>
</feature>
<dbReference type="InterPro" id="IPR032465">
    <property type="entry name" value="ACMSD"/>
</dbReference>
<dbReference type="Proteomes" id="UP001156398">
    <property type="component" value="Unassembled WGS sequence"/>
</dbReference>
<dbReference type="SUPFAM" id="SSF51556">
    <property type="entry name" value="Metallo-dependent hydrolases"/>
    <property type="match status" value="1"/>
</dbReference>
<accession>A0ABT6W1E1</accession>
<sequence length="290" mass="32061">MRQALGEMDAAGIDFSLLSLTSPGVQGVVDPRQAVTRARVANDQLAEVVAAHPTRFGAFAALPLQDPAAAAAELERCVTQLGFHGALVNGYSNVGDADTGWYYDHERFLPFWERVEALGVPVYLHPRDPLAGNRGIYEGHPELFGAVWTFTVETSTHALRLMTSGLFDRFPGLTVILGHLGETLPFNIWRISHRAAFMGDLITFEKPLSSYLHDNFYVTTSGNFHTQTLNATLAEIGVDRVLYSSDYPYESMREASDWFDNAAISDSDRRRIGCTNARRLFPGLPERIGP</sequence>
<reference evidence="3 4" key="1">
    <citation type="submission" date="2023-05" db="EMBL/GenBank/DDBJ databases">
        <title>Streptantibioticus silvisoli sp. nov., acidotolerant actinomycetes 1 from pine litter.</title>
        <authorList>
            <person name="Swiecimska M."/>
            <person name="Golinska P."/>
            <person name="Sangal V."/>
            <person name="Wachnowicz B."/>
            <person name="Goodfellow M."/>
        </authorList>
    </citation>
    <scope>NUCLEOTIDE SEQUENCE [LARGE SCALE GENOMIC DNA]</scope>
    <source>
        <strain evidence="3 4">SL54</strain>
    </source>
</reference>
<dbReference type="InterPro" id="IPR032466">
    <property type="entry name" value="Metal_Hydrolase"/>
</dbReference>
<keyword evidence="1" id="KW-0456">Lyase</keyword>
<dbReference type="PANTHER" id="PTHR21240">
    <property type="entry name" value="2-AMINO-3-CARBOXYLMUCONATE-6-SEMIALDEHYDE DECARBOXYLASE"/>
    <property type="match status" value="1"/>
</dbReference>
<keyword evidence="4" id="KW-1185">Reference proteome</keyword>
<dbReference type="PANTHER" id="PTHR21240:SF30">
    <property type="entry name" value="AMIDOHYDROLASE-RELATED DOMAIN-CONTAINING PROTEIN-RELATED"/>
    <property type="match status" value="1"/>
</dbReference>
<evidence type="ECO:0000313" key="4">
    <source>
        <dbReference type="Proteomes" id="UP001156398"/>
    </source>
</evidence>
<evidence type="ECO:0000256" key="1">
    <source>
        <dbReference type="ARBA" id="ARBA00023239"/>
    </source>
</evidence>
<dbReference type="Pfam" id="PF04909">
    <property type="entry name" value="Amidohydro_2"/>
    <property type="match status" value="1"/>
</dbReference>
<evidence type="ECO:0000259" key="2">
    <source>
        <dbReference type="Pfam" id="PF04909"/>
    </source>
</evidence>
<name>A0ABT6W1E1_9ACTN</name>
<dbReference type="Gene3D" id="3.20.20.140">
    <property type="entry name" value="Metal-dependent hydrolases"/>
    <property type="match status" value="1"/>
</dbReference>
<gene>
    <name evidence="3" type="ORF">POF43_017795</name>
</gene>
<comment type="caution">
    <text evidence="3">The sequence shown here is derived from an EMBL/GenBank/DDBJ whole genome shotgun (WGS) entry which is preliminary data.</text>
</comment>
<dbReference type="EMBL" id="JAAGKO020000024">
    <property type="protein sequence ID" value="MDI5964556.1"/>
    <property type="molecule type" value="Genomic_DNA"/>
</dbReference>
<proteinExistence type="predicted"/>
<dbReference type="InterPro" id="IPR006680">
    <property type="entry name" value="Amidohydro-rel"/>
</dbReference>
<protein>
    <submittedName>
        <fullName evidence="3">Amidohydrolase family protein</fullName>
    </submittedName>
</protein>
<evidence type="ECO:0000313" key="3">
    <source>
        <dbReference type="EMBL" id="MDI5964556.1"/>
    </source>
</evidence>
<organism evidence="3 4">
    <name type="scientific">Streptantibioticus silvisoli</name>
    <dbReference type="NCBI Taxonomy" id="2705255"/>
    <lineage>
        <taxon>Bacteria</taxon>
        <taxon>Bacillati</taxon>
        <taxon>Actinomycetota</taxon>
        <taxon>Actinomycetes</taxon>
        <taxon>Kitasatosporales</taxon>
        <taxon>Streptomycetaceae</taxon>
        <taxon>Streptantibioticus</taxon>
    </lineage>
</organism>